<reference evidence="1" key="1">
    <citation type="submission" date="2014-11" db="EMBL/GenBank/DDBJ databases">
        <authorList>
            <person name="Amaro Gonzalez C."/>
        </authorList>
    </citation>
    <scope>NUCLEOTIDE SEQUENCE</scope>
</reference>
<protein>
    <submittedName>
        <fullName evidence="1">Uncharacterized protein</fullName>
    </submittedName>
</protein>
<organism evidence="1">
    <name type="scientific">Anguilla anguilla</name>
    <name type="common">European freshwater eel</name>
    <name type="synonym">Muraena anguilla</name>
    <dbReference type="NCBI Taxonomy" id="7936"/>
    <lineage>
        <taxon>Eukaryota</taxon>
        <taxon>Metazoa</taxon>
        <taxon>Chordata</taxon>
        <taxon>Craniata</taxon>
        <taxon>Vertebrata</taxon>
        <taxon>Euteleostomi</taxon>
        <taxon>Actinopterygii</taxon>
        <taxon>Neopterygii</taxon>
        <taxon>Teleostei</taxon>
        <taxon>Anguilliformes</taxon>
        <taxon>Anguillidae</taxon>
        <taxon>Anguilla</taxon>
    </lineage>
</organism>
<dbReference type="EMBL" id="GBXM01012559">
    <property type="protein sequence ID" value="JAH96018.1"/>
    <property type="molecule type" value="Transcribed_RNA"/>
</dbReference>
<reference evidence="1" key="2">
    <citation type="journal article" date="2015" name="Fish Shellfish Immunol.">
        <title>Early steps in the European eel (Anguilla anguilla)-Vibrio vulnificus interaction in the gills: Role of the RtxA13 toxin.</title>
        <authorList>
            <person name="Callol A."/>
            <person name="Pajuelo D."/>
            <person name="Ebbesson L."/>
            <person name="Teles M."/>
            <person name="MacKenzie S."/>
            <person name="Amaro C."/>
        </authorList>
    </citation>
    <scope>NUCLEOTIDE SEQUENCE</scope>
</reference>
<sequence length="67" mass="7559">MSSHEGWIWILLREAGLVGWWVTYLVTFGTEAIIVVTNTSHHHHSCTTVKQQQDTLLTDRNVAVNVG</sequence>
<evidence type="ECO:0000313" key="1">
    <source>
        <dbReference type="EMBL" id="JAH96018.1"/>
    </source>
</evidence>
<proteinExistence type="predicted"/>
<name>A0A0E9X2U9_ANGAN</name>
<accession>A0A0E9X2U9</accession>
<dbReference type="AlphaFoldDB" id="A0A0E9X2U9"/>